<comment type="similarity">
    <text evidence="3">Belongs to the LuxS family.</text>
</comment>
<keyword evidence="8" id="KW-0479">Metal-binding</keyword>
<sequence>MAPPFLRVSDRRTTPSGDEVFQWDLRLAQPNVSQVAMPVIHSLEHFLGTLLRSASDKVTTVAPMGCQTGFYIVTIGIGDFEEMADLLAEALVAIGEADSVPLANTTRCGWAENHTLVGVQALAGWLLTRRSEWHDPGKDAHEV</sequence>
<evidence type="ECO:0000256" key="6">
    <source>
        <dbReference type="ARBA" id="ARBA00015130"/>
    </source>
</evidence>
<evidence type="ECO:0000256" key="12">
    <source>
        <dbReference type="ARBA" id="ARBA00024654"/>
    </source>
</evidence>
<dbReference type="PANTHER" id="PTHR35799">
    <property type="entry name" value="S-RIBOSYLHOMOCYSTEINE LYASE"/>
    <property type="match status" value="1"/>
</dbReference>
<name>A0ABS9N646_9ACTN</name>
<dbReference type="PANTHER" id="PTHR35799:SF1">
    <property type="entry name" value="S-RIBOSYLHOMOCYSTEINE LYASE"/>
    <property type="match status" value="1"/>
</dbReference>
<dbReference type="Proteomes" id="UP001201629">
    <property type="component" value="Unassembled WGS sequence"/>
</dbReference>
<evidence type="ECO:0000256" key="9">
    <source>
        <dbReference type="ARBA" id="ARBA00022929"/>
    </source>
</evidence>
<evidence type="ECO:0000256" key="8">
    <source>
        <dbReference type="ARBA" id="ARBA00022723"/>
    </source>
</evidence>
<dbReference type="InterPro" id="IPR003815">
    <property type="entry name" value="S-ribosylhomocysteinase"/>
</dbReference>
<comment type="subunit">
    <text evidence="4">Homodimer.</text>
</comment>
<dbReference type="EC" id="4.4.1.21" evidence="5"/>
<dbReference type="EMBL" id="JAKKFD010000037">
    <property type="protein sequence ID" value="MCG5445428.1"/>
    <property type="molecule type" value="Genomic_DNA"/>
</dbReference>
<evidence type="ECO:0000256" key="13">
    <source>
        <dbReference type="ARBA" id="ARBA00030600"/>
    </source>
</evidence>
<evidence type="ECO:0000256" key="14">
    <source>
        <dbReference type="ARBA" id="ARBA00031777"/>
    </source>
</evidence>
<evidence type="ECO:0000313" key="15">
    <source>
        <dbReference type="EMBL" id="MCG5445428.1"/>
    </source>
</evidence>
<comment type="catalytic activity">
    <reaction evidence="1">
        <text>S-(5-deoxy-D-ribos-5-yl)-L-homocysteine = (S)-4,5-dihydroxypentane-2,3-dione + L-homocysteine</text>
        <dbReference type="Rhea" id="RHEA:17753"/>
        <dbReference type="ChEBI" id="CHEBI:29484"/>
        <dbReference type="ChEBI" id="CHEBI:58195"/>
        <dbReference type="ChEBI" id="CHEBI:58199"/>
        <dbReference type="EC" id="4.4.1.21"/>
    </reaction>
</comment>
<comment type="function">
    <text evidence="12">Involved in the synthesis of autoinducer 2 (AI-2) which is secreted by bacteria and is used to communicate both the cell density and the metabolic potential of the environment. The regulation of gene expression in response to changes in cell density is called quorum sensing. Catalyzes the transformation of S-ribosylhomocysteine (RHC) to homocysteine (HC) and 4,5-dihydroxy-2,3-pentadione (DPD).</text>
</comment>
<accession>A0ABS9N646</accession>
<dbReference type="PRINTS" id="PR01487">
    <property type="entry name" value="LUXSPROTEIN"/>
</dbReference>
<dbReference type="Pfam" id="PF02664">
    <property type="entry name" value="LuxS"/>
    <property type="match status" value="1"/>
</dbReference>
<keyword evidence="9" id="KW-0071">Autoinducer synthesis</keyword>
<evidence type="ECO:0000256" key="11">
    <source>
        <dbReference type="ARBA" id="ARBA00023239"/>
    </source>
</evidence>
<dbReference type="InterPro" id="IPR037005">
    <property type="entry name" value="LuxS_sf"/>
</dbReference>
<evidence type="ECO:0000256" key="4">
    <source>
        <dbReference type="ARBA" id="ARBA00011738"/>
    </source>
</evidence>
<keyword evidence="11 15" id="KW-0456">Lyase</keyword>
<evidence type="ECO:0000256" key="3">
    <source>
        <dbReference type="ARBA" id="ARBA00007311"/>
    </source>
</evidence>
<keyword evidence="16" id="KW-1185">Reference proteome</keyword>
<dbReference type="GO" id="GO:0043768">
    <property type="term" value="F:S-ribosylhomocysteine lyase activity"/>
    <property type="evidence" value="ECO:0007669"/>
    <property type="project" value="UniProtKB-EC"/>
</dbReference>
<dbReference type="SUPFAM" id="SSF63411">
    <property type="entry name" value="LuxS/MPP-like metallohydrolase"/>
    <property type="match status" value="1"/>
</dbReference>
<comment type="caution">
    <text evidence="15">The sequence shown here is derived from an EMBL/GenBank/DDBJ whole genome shotgun (WGS) entry which is preliminary data.</text>
</comment>
<evidence type="ECO:0000256" key="5">
    <source>
        <dbReference type="ARBA" id="ARBA00012240"/>
    </source>
</evidence>
<evidence type="ECO:0000256" key="2">
    <source>
        <dbReference type="ARBA" id="ARBA00001962"/>
    </source>
</evidence>
<comment type="cofactor">
    <cofactor evidence="2">
        <name>Fe cation</name>
        <dbReference type="ChEBI" id="CHEBI:24875"/>
    </cofactor>
</comment>
<protein>
    <recommendedName>
        <fullName evidence="6">S-ribosylhomocysteine lyase</fullName>
        <ecNumber evidence="5">4.4.1.21</ecNumber>
    </recommendedName>
    <alternativeName>
        <fullName evidence="13">AI-2 synthesis protein</fullName>
    </alternativeName>
    <alternativeName>
        <fullName evidence="14">Autoinducer-2 production protein LuxS</fullName>
    </alternativeName>
</protein>
<evidence type="ECO:0000256" key="1">
    <source>
        <dbReference type="ARBA" id="ARBA00000297"/>
    </source>
</evidence>
<evidence type="ECO:0000256" key="10">
    <source>
        <dbReference type="ARBA" id="ARBA00023004"/>
    </source>
</evidence>
<dbReference type="Gene3D" id="3.30.1360.80">
    <property type="entry name" value="S-ribosylhomocysteinase (LuxS)"/>
    <property type="match status" value="1"/>
</dbReference>
<keyword evidence="7" id="KW-0673">Quorum sensing</keyword>
<evidence type="ECO:0000256" key="7">
    <source>
        <dbReference type="ARBA" id="ARBA00022654"/>
    </source>
</evidence>
<gene>
    <name evidence="15" type="ORF">NIE79_003878</name>
</gene>
<dbReference type="InterPro" id="IPR011249">
    <property type="entry name" value="Metalloenz_LuxS/M16"/>
</dbReference>
<organism evidence="15 16">
    <name type="scientific">Micromonospora trifolii</name>
    <dbReference type="NCBI Taxonomy" id="2911208"/>
    <lineage>
        <taxon>Bacteria</taxon>
        <taxon>Bacillati</taxon>
        <taxon>Actinomycetota</taxon>
        <taxon>Actinomycetes</taxon>
        <taxon>Micromonosporales</taxon>
        <taxon>Micromonosporaceae</taxon>
        <taxon>Micromonospora</taxon>
    </lineage>
</organism>
<evidence type="ECO:0000313" key="16">
    <source>
        <dbReference type="Proteomes" id="UP001201629"/>
    </source>
</evidence>
<reference evidence="15 16" key="1">
    <citation type="submission" date="2022-01" db="EMBL/GenBank/DDBJ databases">
        <authorList>
            <person name="Riesco R."/>
            <person name="Trujillo M.E."/>
        </authorList>
    </citation>
    <scope>NUCLEOTIDE SEQUENCE [LARGE SCALE GENOMIC DNA]</scope>
    <source>
        <strain evidence="15 16">NIE79</strain>
    </source>
</reference>
<proteinExistence type="inferred from homology"/>
<keyword evidence="10" id="KW-0408">Iron</keyword>